<keyword evidence="10" id="KW-1185">Reference proteome</keyword>
<keyword evidence="2 9" id="KW-0716">Sensory transduction</keyword>
<organism evidence="10 11">
    <name type="scientific">Galleria mellonella</name>
    <name type="common">Greater wax moth</name>
    <dbReference type="NCBI Taxonomy" id="7137"/>
    <lineage>
        <taxon>Eukaryota</taxon>
        <taxon>Metazoa</taxon>
        <taxon>Ecdysozoa</taxon>
        <taxon>Arthropoda</taxon>
        <taxon>Hexapoda</taxon>
        <taxon>Insecta</taxon>
        <taxon>Pterygota</taxon>
        <taxon>Neoptera</taxon>
        <taxon>Endopterygota</taxon>
        <taxon>Lepidoptera</taxon>
        <taxon>Glossata</taxon>
        <taxon>Ditrysia</taxon>
        <taxon>Pyraloidea</taxon>
        <taxon>Pyralidae</taxon>
        <taxon>Galleriinae</taxon>
        <taxon>Galleria</taxon>
    </lineage>
</organism>
<evidence type="ECO:0000313" key="10">
    <source>
        <dbReference type="Proteomes" id="UP001652740"/>
    </source>
</evidence>
<evidence type="ECO:0000256" key="6">
    <source>
        <dbReference type="ARBA" id="ARBA00023136"/>
    </source>
</evidence>
<protein>
    <recommendedName>
        <fullName evidence="9">Odorant receptor</fullName>
    </recommendedName>
</protein>
<dbReference type="InterPro" id="IPR004117">
    <property type="entry name" value="7tm6_olfct_rcpt"/>
</dbReference>
<feature type="transmembrane region" description="Helical" evidence="9">
    <location>
        <begin position="144"/>
        <end position="165"/>
    </location>
</feature>
<dbReference type="RefSeq" id="XP_052758285.1">
    <property type="nucleotide sequence ID" value="XM_052902325.1"/>
</dbReference>
<feature type="transmembrane region" description="Helical" evidence="9">
    <location>
        <begin position="79"/>
        <end position="100"/>
    </location>
</feature>
<accession>A0ABM3N3W9</accession>
<dbReference type="PANTHER" id="PTHR21137">
    <property type="entry name" value="ODORANT RECEPTOR"/>
    <property type="match status" value="1"/>
</dbReference>
<evidence type="ECO:0000256" key="7">
    <source>
        <dbReference type="ARBA" id="ARBA00023170"/>
    </source>
</evidence>
<evidence type="ECO:0000256" key="3">
    <source>
        <dbReference type="ARBA" id="ARBA00022692"/>
    </source>
</evidence>
<feature type="transmembrane region" description="Helical" evidence="9">
    <location>
        <begin position="227"/>
        <end position="245"/>
    </location>
</feature>
<evidence type="ECO:0000256" key="2">
    <source>
        <dbReference type="ARBA" id="ARBA00022606"/>
    </source>
</evidence>
<evidence type="ECO:0000256" key="9">
    <source>
        <dbReference type="RuleBase" id="RU351113"/>
    </source>
</evidence>
<evidence type="ECO:0000256" key="8">
    <source>
        <dbReference type="ARBA" id="ARBA00023224"/>
    </source>
</evidence>
<comment type="caution">
    <text evidence="9">Lacks conserved residue(s) required for the propagation of feature annotation.</text>
</comment>
<evidence type="ECO:0000256" key="1">
    <source>
        <dbReference type="ARBA" id="ARBA00004141"/>
    </source>
</evidence>
<evidence type="ECO:0000313" key="11">
    <source>
        <dbReference type="RefSeq" id="XP_052758285.1"/>
    </source>
</evidence>
<keyword evidence="6 9" id="KW-0472">Membrane</keyword>
<name>A0ABM3N3W9_GALME</name>
<keyword evidence="5 9" id="KW-1133">Transmembrane helix</keyword>
<feature type="transmembrane region" description="Helical" evidence="9">
    <location>
        <begin position="171"/>
        <end position="190"/>
    </location>
</feature>
<evidence type="ECO:0000256" key="4">
    <source>
        <dbReference type="ARBA" id="ARBA00022725"/>
    </source>
</evidence>
<feature type="transmembrane region" description="Helical" evidence="9">
    <location>
        <begin position="46"/>
        <end position="67"/>
    </location>
</feature>
<comment type="subcellular location">
    <subcellularLocation>
        <location evidence="9">Cell membrane</location>
        <topology evidence="9">Multi-pass membrane protein</topology>
    </subcellularLocation>
    <subcellularLocation>
        <location evidence="1">Membrane</location>
        <topology evidence="1">Multi-pass membrane protein</topology>
    </subcellularLocation>
</comment>
<comment type="similarity">
    <text evidence="9">Belongs to the insect chemoreceptor superfamily. Heteromeric odorant receptor channel (TC 1.A.69) family.</text>
</comment>
<dbReference type="PANTHER" id="PTHR21137:SF44">
    <property type="entry name" value="ODORANT RECEPTOR 13A-RELATED"/>
    <property type="match status" value="1"/>
</dbReference>
<evidence type="ECO:0000256" key="5">
    <source>
        <dbReference type="ARBA" id="ARBA00022989"/>
    </source>
</evidence>
<proteinExistence type="inferred from homology"/>
<gene>
    <name evidence="11" type="primary">LOC113523535</name>
</gene>
<dbReference type="GeneID" id="113523535"/>
<keyword evidence="4 9" id="KW-0552">Olfaction</keyword>
<reference evidence="11" key="1">
    <citation type="submission" date="2025-08" db="UniProtKB">
        <authorList>
            <consortium name="RefSeq"/>
        </authorList>
    </citation>
    <scope>IDENTIFICATION</scope>
    <source>
        <tissue evidence="11">Whole larvae</tissue>
    </source>
</reference>
<keyword evidence="3 9" id="KW-0812">Transmembrane</keyword>
<dbReference type="Proteomes" id="UP001652740">
    <property type="component" value="Unplaced"/>
</dbReference>
<keyword evidence="8 9" id="KW-0807">Transducer</keyword>
<feature type="transmembrane region" description="Helical" evidence="9">
    <location>
        <begin position="251"/>
        <end position="274"/>
    </location>
</feature>
<keyword evidence="7 9" id="KW-0675">Receptor</keyword>
<sequence length="357" mass="42088">MEQESQEKMLFQKYLDRTNKFLNITGMYLKEEDSNRSLIQRLRHRWFYCFNSICFNTAIIGQIGWYIEAIMTDKSITEITYFMPCVTLCFLGNLKAFYFVKYAHYVNGVVDNLKKLQNLSSEKQKYRDDVEEEMLKNGLRIYNMFTYMLVCTNGCGLLSFIIGPLLTMAVYYYTTSKIVYLVPFFIWYPNEKYVNYAFRRQFREIIQRHKILIDCVNLLEIIYTKSTLFNVATSSLIICVTGFNITTIDNIIVMMPFISFLLMALLQIVVLCYYGDKIMEYSLEVSNAVYRSQWYMADAAVMKDLLFLSLRTQRACKLTAYEFTDINLNTYARIIGRAWSYFALLQTVYGRKGAKNH</sequence>
<dbReference type="Pfam" id="PF02949">
    <property type="entry name" value="7tm_6"/>
    <property type="match status" value="1"/>
</dbReference>